<dbReference type="Pfam" id="PF13600">
    <property type="entry name" value="DUF4140"/>
    <property type="match status" value="1"/>
</dbReference>
<dbReference type="AlphaFoldDB" id="A0A9P7QKC4"/>
<feature type="coiled-coil region" evidence="1">
    <location>
        <begin position="200"/>
        <end position="247"/>
    </location>
</feature>
<feature type="region of interest" description="Disordered" evidence="2">
    <location>
        <begin position="270"/>
        <end position="307"/>
    </location>
</feature>
<comment type="caution">
    <text evidence="5">The sequence shown here is derived from an EMBL/GenBank/DDBJ whole genome shotgun (WGS) entry which is preliminary data.</text>
</comment>
<dbReference type="Pfam" id="PF13598">
    <property type="entry name" value="DUF4139"/>
    <property type="match status" value="1"/>
</dbReference>
<evidence type="ECO:0008006" key="7">
    <source>
        <dbReference type="Google" id="ProtNLM"/>
    </source>
</evidence>
<sequence>MDAINKVDYKIRNLNTRSVTLFPSRAQIHRDIKNIPLQPGTNEVIIQGLSPSVDQDSIKVEVGPAFTISDVSIEALPNRDIFEEIHPELDSDDTQGDEDDDDLDFTPWKEGSELKHAKQQLDSLHDARTLADEAVSSAESRLKLLDTYSKTWDRKKGPSIAEESLQTYKEQRSRVYGDYMAGLAQQRAVSDKMEDQINQVHRLQKLDDKARAKAEKLQEKIQKAKEKDLLKKARRREERRKEKERLRIECQKFWPKYCYTVKVTLEMNPDTPFHSRRTSLSSSTTQQPPESDATEATHDKNAEAGTPRPQCDLVLSYVTSAAYWVPSYDLQLWTTTATGTLSFDAELHNWTSETWTNSKVVLSTSQATFSGLDDAIPTLEPWYVSLVQGPPPYGHGRVLEEIARSGDELRNAKETLERQKLDRAHNKSRGDMFGVQEEEGRLLSRRRGGGRSVGREKDLDGRCVRYTAELMPLAATTQTLAAPISASDTGHDGGGAATTTEAVARSNLPGAPTMRSSRLSVLSGLFGASSQPVPNVTAFGNAAPPRSGAVAPSPNTRAMLRGVHPTEKQPLPSRQSHEPTSYSNNPDEDDSDNSSSSSSSSSSSDESIMSETGLTSTYHLPSPKTLPPKTTPTKHRVAHIRFTNITYTHTVIPKQNPVAYLKAKFKNTSKTTLFKGRTALRLDGSFMGRTILPRCSAGETFVLSLGIDPAIQVTYPRPVIQRARTSAGLFSKENSAVFTRCITLHNTRAAGAAGAAGAAATATTTTTTTTAMATTAATMKATSVIVLDQVPLSQDEKLRVDILTPLGLSVGGAEVRTGTAGLEAGENTDWGSARASLRRDGEVLWDVSLNAGKAVRLTLEYGVAFPNGTWAC</sequence>
<organism evidence="5 6">
    <name type="scientific">Claviceps aff. purpurea</name>
    <dbReference type="NCBI Taxonomy" id="1967640"/>
    <lineage>
        <taxon>Eukaryota</taxon>
        <taxon>Fungi</taxon>
        <taxon>Dikarya</taxon>
        <taxon>Ascomycota</taxon>
        <taxon>Pezizomycotina</taxon>
        <taxon>Sordariomycetes</taxon>
        <taxon>Hypocreomycetidae</taxon>
        <taxon>Hypocreales</taxon>
        <taxon>Clavicipitaceae</taxon>
        <taxon>Claviceps</taxon>
    </lineage>
</organism>
<evidence type="ECO:0000256" key="2">
    <source>
        <dbReference type="SAM" id="MobiDB-lite"/>
    </source>
</evidence>
<dbReference type="EMBL" id="SRRH01000080">
    <property type="protein sequence ID" value="KAG6299944.1"/>
    <property type="molecule type" value="Genomic_DNA"/>
</dbReference>
<dbReference type="InterPro" id="IPR025554">
    <property type="entry name" value="DUF4140"/>
</dbReference>
<evidence type="ECO:0000313" key="6">
    <source>
        <dbReference type="Proteomes" id="UP000707071"/>
    </source>
</evidence>
<evidence type="ECO:0000259" key="4">
    <source>
        <dbReference type="Pfam" id="PF13600"/>
    </source>
</evidence>
<feature type="compositionally biased region" description="Low complexity" evidence="2">
    <location>
        <begin position="593"/>
        <end position="611"/>
    </location>
</feature>
<feature type="domain" description="DUF4140" evidence="4">
    <location>
        <begin position="19"/>
        <end position="145"/>
    </location>
</feature>
<feature type="region of interest" description="Disordered" evidence="2">
    <location>
        <begin position="537"/>
        <end position="634"/>
    </location>
</feature>
<dbReference type="InterPro" id="IPR037291">
    <property type="entry name" value="DUF4139"/>
</dbReference>
<evidence type="ECO:0000313" key="5">
    <source>
        <dbReference type="EMBL" id="KAG6299944.1"/>
    </source>
</evidence>
<dbReference type="Proteomes" id="UP000707071">
    <property type="component" value="Unassembled WGS sequence"/>
</dbReference>
<proteinExistence type="predicted"/>
<evidence type="ECO:0000256" key="1">
    <source>
        <dbReference type="SAM" id="Coils"/>
    </source>
</evidence>
<dbReference type="PANTHER" id="PTHR31005:SF8">
    <property type="entry name" value="DUF4139 DOMAIN-CONTAINING PROTEIN"/>
    <property type="match status" value="1"/>
</dbReference>
<protein>
    <recommendedName>
        <fullName evidence="7">Mucoidy inhibitor A</fullName>
    </recommendedName>
</protein>
<evidence type="ECO:0000259" key="3">
    <source>
        <dbReference type="Pfam" id="PF13598"/>
    </source>
</evidence>
<keyword evidence="1" id="KW-0175">Coiled coil</keyword>
<dbReference type="InterPro" id="IPR011935">
    <property type="entry name" value="CHP02231"/>
</dbReference>
<name>A0A9P7QKC4_9HYPO</name>
<gene>
    <name evidence="5" type="ORF">E4U09_007647</name>
</gene>
<reference evidence="5 6" key="1">
    <citation type="journal article" date="2020" name="bioRxiv">
        <title>Whole genome comparisons of ergot fungi reveals the divergence and evolution of species within the genus Claviceps are the result of varying mechanisms driving genome evolution and host range expansion.</title>
        <authorList>
            <person name="Wyka S.A."/>
            <person name="Mondo S.J."/>
            <person name="Liu M."/>
            <person name="Dettman J."/>
            <person name="Nalam V."/>
            <person name="Broders K.D."/>
        </authorList>
    </citation>
    <scope>NUCLEOTIDE SEQUENCE [LARGE SCALE GENOMIC DNA]</scope>
    <source>
        <strain evidence="5 6">Clav52</strain>
    </source>
</reference>
<feature type="domain" description="DUF4139" evidence="3">
    <location>
        <begin position="314"/>
        <end position="750"/>
    </location>
</feature>
<accession>A0A9P7QKC4</accession>
<keyword evidence="6" id="KW-1185">Reference proteome</keyword>
<dbReference type="PANTHER" id="PTHR31005">
    <property type="entry name" value="DUF4139 DOMAIN-CONTAINING PROTEIN"/>
    <property type="match status" value="1"/>
</dbReference>